<dbReference type="Proteomes" id="UP001642464">
    <property type="component" value="Unassembled WGS sequence"/>
</dbReference>
<evidence type="ECO:0000256" key="3">
    <source>
        <dbReference type="ARBA" id="ARBA00005189"/>
    </source>
</evidence>
<keyword evidence="6 14" id="KW-0808">Transferase</keyword>
<keyword evidence="5" id="KW-0444">Lipid biosynthesis</keyword>
<evidence type="ECO:0000256" key="5">
    <source>
        <dbReference type="ARBA" id="ARBA00022516"/>
    </source>
</evidence>
<keyword evidence="13" id="KW-0012">Acyltransferase</keyword>
<evidence type="ECO:0000256" key="7">
    <source>
        <dbReference type="ARBA" id="ARBA00022692"/>
    </source>
</evidence>
<evidence type="ECO:0000256" key="10">
    <source>
        <dbReference type="ARBA" id="ARBA00022989"/>
    </source>
</evidence>
<comment type="similarity">
    <text evidence="4 14">Belongs to the diacylglycerol acyltransferase family.</text>
</comment>
<comment type="subcellular location">
    <subcellularLocation>
        <location evidence="1 14">Endoplasmic reticulum membrane</location>
        <topology evidence="1 14">Multi-pass membrane protein</topology>
    </subcellularLocation>
</comment>
<keyword evidence="9 14" id="KW-0256">Endoplasmic reticulum</keyword>
<sequence>MWPVALPPKPLGDPAPVGSVEVRFPRQKSLLGSFLQVFSELLFTSYFFFWPVGTVLWLALSPWASGVCSWKALWSFSTLYTIQLFVYRPHLKKGWPYRWLLHGPLVDFILSYHDATVIREGPAPDPKGKYLFAMYPHGVYGVCRAFSGGIGCWQTLFPGRSCWGSFGAAFFLPGIREMSLFCGCLDASKPTLERAISRGENLILLPGGIDEMNLTDGESKDTQLVMTDRKGFVKLSIENGLDIVPGLRGRGLTLMGFLDPPLGFVWGQPIKVRQQKPVDEKYLDEVHQQVAESVSDIFKRYKVG</sequence>
<gene>
    <name evidence="15" type="ORF">SCF082_LOCUS39475</name>
</gene>
<evidence type="ECO:0000256" key="2">
    <source>
        <dbReference type="ARBA" id="ARBA00004771"/>
    </source>
</evidence>
<accession>A0ABP0Q7Z0</accession>
<comment type="pathway">
    <text evidence="2">Glycerolipid metabolism; triacylglycerol biosynthesis.</text>
</comment>
<evidence type="ECO:0000313" key="15">
    <source>
        <dbReference type="EMBL" id="CAK9083124.1"/>
    </source>
</evidence>
<evidence type="ECO:0000313" key="16">
    <source>
        <dbReference type="Proteomes" id="UP001642464"/>
    </source>
</evidence>
<organism evidence="15 16">
    <name type="scientific">Durusdinium trenchii</name>
    <dbReference type="NCBI Taxonomy" id="1381693"/>
    <lineage>
        <taxon>Eukaryota</taxon>
        <taxon>Sar</taxon>
        <taxon>Alveolata</taxon>
        <taxon>Dinophyceae</taxon>
        <taxon>Suessiales</taxon>
        <taxon>Symbiodiniaceae</taxon>
        <taxon>Durusdinium</taxon>
    </lineage>
</organism>
<evidence type="ECO:0000256" key="12">
    <source>
        <dbReference type="ARBA" id="ARBA00023136"/>
    </source>
</evidence>
<dbReference type="EMBL" id="CAXAMM010039029">
    <property type="protein sequence ID" value="CAK9083124.1"/>
    <property type="molecule type" value="Genomic_DNA"/>
</dbReference>
<keyword evidence="10" id="KW-1133">Transmembrane helix</keyword>
<reference evidence="15 16" key="1">
    <citation type="submission" date="2024-02" db="EMBL/GenBank/DDBJ databases">
        <authorList>
            <person name="Chen Y."/>
            <person name="Shah S."/>
            <person name="Dougan E. K."/>
            <person name="Thang M."/>
            <person name="Chan C."/>
        </authorList>
    </citation>
    <scope>NUCLEOTIDE SEQUENCE [LARGE SCALE GENOMIC DNA]</scope>
</reference>
<evidence type="ECO:0000256" key="6">
    <source>
        <dbReference type="ARBA" id="ARBA00022679"/>
    </source>
</evidence>
<keyword evidence="12" id="KW-0472">Membrane</keyword>
<evidence type="ECO:0000256" key="14">
    <source>
        <dbReference type="RuleBase" id="RU367023"/>
    </source>
</evidence>
<dbReference type="EC" id="2.3.1.-" evidence="14"/>
<proteinExistence type="inferred from homology"/>
<protein>
    <recommendedName>
        <fullName evidence="14">Acyltransferase</fullName>
        <ecNumber evidence="14">2.3.1.-</ecNumber>
    </recommendedName>
</protein>
<evidence type="ECO:0000256" key="9">
    <source>
        <dbReference type="ARBA" id="ARBA00022824"/>
    </source>
</evidence>
<name>A0ABP0Q7Z0_9DINO</name>
<dbReference type="PANTHER" id="PTHR12317">
    <property type="entry name" value="DIACYLGLYCEROL O-ACYLTRANSFERASE"/>
    <property type="match status" value="1"/>
</dbReference>
<dbReference type="PANTHER" id="PTHR12317:SF0">
    <property type="entry name" value="ACYLTRANSFERASE"/>
    <property type="match status" value="1"/>
</dbReference>
<evidence type="ECO:0000256" key="4">
    <source>
        <dbReference type="ARBA" id="ARBA00005420"/>
    </source>
</evidence>
<dbReference type="Pfam" id="PF03982">
    <property type="entry name" value="DAGAT"/>
    <property type="match status" value="1"/>
</dbReference>
<evidence type="ECO:0000256" key="1">
    <source>
        <dbReference type="ARBA" id="ARBA00004477"/>
    </source>
</evidence>
<keyword evidence="7" id="KW-0812">Transmembrane</keyword>
<comment type="pathway">
    <text evidence="3">Lipid metabolism.</text>
</comment>
<keyword evidence="16" id="KW-1185">Reference proteome</keyword>
<keyword evidence="11" id="KW-0443">Lipid metabolism</keyword>
<comment type="caution">
    <text evidence="15">The sequence shown here is derived from an EMBL/GenBank/DDBJ whole genome shotgun (WGS) entry which is preliminary data.</text>
</comment>
<evidence type="ECO:0000256" key="11">
    <source>
        <dbReference type="ARBA" id="ARBA00023098"/>
    </source>
</evidence>
<evidence type="ECO:0000256" key="8">
    <source>
        <dbReference type="ARBA" id="ARBA00022798"/>
    </source>
</evidence>
<evidence type="ECO:0000256" key="13">
    <source>
        <dbReference type="ARBA" id="ARBA00023315"/>
    </source>
</evidence>
<keyword evidence="8" id="KW-0319">Glycerol metabolism</keyword>
<dbReference type="InterPro" id="IPR007130">
    <property type="entry name" value="DAGAT"/>
</dbReference>